<dbReference type="EMBL" id="CM008052">
    <property type="protein sequence ID" value="PVH35056.1"/>
    <property type="molecule type" value="Genomic_DNA"/>
</dbReference>
<organism evidence="1">
    <name type="scientific">Panicum hallii</name>
    <dbReference type="NCBI Taxonomy" id="206008"/>
    <lineage>
        <taxon>Eukaryota</taxon>
        <taxon>Viridiplantae</taxon>
        <taxon>Streptophyta</taxon>
        <taxon>Embryophyta</taxon>
        <taxon>Tracheophyta</taxon>
        <taxon>Spermatophyta</taxon>
        <taxon>Magnoliopsida</taxon>
        <taxon>Liliopsida</taxon>
        <taxon>Poales</taxon>
        <taxon>Poaceae</taxon>
        <taxon>PACMAD clade</taxon>
        <taxon>Panicoideae</taxon>
        <taxon>Panicodae</taxon>
        <taxon>Paniceae</taxon>
        <taxon>Panicinae</taxon>
        <taxon>Panicum</taxon>
        <taxon>Panicum sect. Panicum</taxon>
    </lineage>
</organism>
<accession>A0A2T8IBL3</accession>
<reference evidence="1" key="1">
    <citation type="submission" date="2018-04" db="EMBL/GenBank/DDBJ databases">
        <title>WGS assembly of Panicum hallii.</title>
        <authorList>
            <person name="Lovell J."/>
            <person name="Jenkins J."/>
            <person name="Lowry D."/>
            <person name="Mamidi S."/>
            <person name="Sreedasyam A."/>
            <person name="Weng X."/>
            <person name="Barry K."/>
            <person name="Bonette J."/>
            <person name="Campitelli B."/>
            <person name="Daum C."/>
            <person name="Gordon S."/>
            <person name="Gould B."/>
            <person name="Lipzen A."/>
            <person name="Macqueen A."/>
            <person name="Palacio-Mejia J."/>
            <person name="Plott C."/>
            <person name="Shakirov E."/>
            <person name="Shu S."/>
            <person name="Yoshinaga Y."/>
            <person name="Zane M."/>
            <person name="Rokhsar D."/>
            <person name="Grimwood J."/>
            <person name="Schmutz J."/>
            <person name="Juenger T."/>
        </authorList>
    </citation>
    <scope>NUCLEOTIDE SEQUENCE [LARGE SCALE GENOMIC DNA]</scope>
    <source>
        <strain evidence="1">FIL2</strain>
    </source>
</reference>
<dbReference type="AlphaFoldDB" id="A0A2T8IBL3"/>
<proteinExistence type="predicted"/>
<sequence length="105" mass="11828">MVVHPRSDLCLCSLPELQCLLTMAKKIKFSPIMSMLAHWQKMIAGKSSIDITSLVTRIATHIGALHNAQVTYLPLMEVYQYRVGLEHFVQGHMMREGLGNSLIMC</sequence>
<protein>
    <submittedName>
        <fullName evidence="1">Uncharacterized protein</fullName>
    </submittedName>
</protein>
<dbReference type="Gramene" id="PVH35056">
    <property type="protein sequence ID" value="PVH35056"/>
    <property type="gene ID" value="PAHAL_7G094900"/>
</dbReference>
<evidence type="ECO:0000313" key="1">
    <source>
        <dbReference type="EMBL" id="PVH35056.1"/>
    </source>
</evidence>
<name>A0A2T8IBL3_9POAL</name>
<dbReference type="Proteomes" id="UP000243499">
    <property type="component" value="Chromosome 7"/>
</dbReference>
<gene>
    <name evidence="1" type="ORF">PAHAL_7G094900</name>
</gene>